<sequence>MIRDLRLIAYFRQCLPRDFPVFSCDDLVQGFSAIDPFQLPLSKIQVIDLHCQVSGGAVYDFLTGTIVGLGSSTCLPLSTECSSPWCIGLGFIKAVDIPGNCIHLITPASHHLLENIDIIFRSCITVPTCLLQVSDEVADITERLRDL</sequence>
<comment type="caution">
    <text evidence="2">The sequence shown here is derived from an EMBL/GenBank/DDBJ whole genome shotgun (WGS) entry which is preliminary data.</text>
</comment>
<dbReference type="InterPro" id="IPR057570">
    <property type="entry name" value="NOL9_C"/>
</dbReference>
<organism evidence="2 3">
    <name type="scientific">Lolium multiflorum</name>
    <name type="common">Italian ryegrass</name>
    <name type="synonym">Lolium perenne subsp. multiflorum</name>
    <dbReference type="NCBI Taxonomy" id="4521"/>
    <lineage>
        <taxon>Eukaryota</taxon>
        <taxon>Viridiplantae</taxon>
        <taxon>Streptophyta</taxon>
        <taxon>Embryophyta</taxon>
        <taxon>Tracheophyta</taxon>
        <taxon>Spermatophyta</taxon>
        <taxon>Magnoliopsida</taxon>
        <taxon>Liliopsida</taxon>
        <taxon>Poales</taxon>
        <taxon>Poaceae</taxon>
        <taxon>BOP clade</taxon>
        <taxon>Pooideae</taxon>
        <taxon>Poodae</taxon>
        <taxon>Poeae</taxon>
        <taxon>Poeae Chloroplast Group 2 (Poeae type)</taxon>
        <taxon>Loliodinae</taxon>
        <taxon>Loliinae</taxon>
        <taxon>Lolium</taxon>
    </lineage>
</organism>
<protein>
    <recommendedName>
        <fullName evidence="1">NOL9 C-terminal domain-containing protein</fullName>
    </recommendedName>
</protein>
<evidence type="ECO:0000313" key="2">
    <source>
        <dbReference type="EMBL" id="KAK1645165.1"/>
    </source>
</evidence>
<dbReference type="EMBL" id="JAUUTY010000004">
    <property type="protein sequence ID" value="KAK1645165.1"/>
    <property type="molecule type" value="Genomic_DNA"/>
</dbReference>
<dbReference type="AlphaFoldDB" id="A0AAD8S675"/>
<keyword evidence="3" id="KW-1185">Reference proteome</keyword>
<reference evidence="2" key="1">
    <citation type="submission" date="2023-07" db="EMBL/GenBank/DDBJ databases">
        <title>A chromosome-level genome assembly of Lolium multiflorum.</title>
        <authorList>
            <person name="Chen Y."/>
            <person name="Copetti D."/>
            <person name="Kolliker R."/>
            <person name="Studer B."/>
        </authorList>
    </citation>
    <scope>NUCLEOTIDE SEQUENCE</scope>
    <source>
        <strain evidence="2">02402/16</strain>
        <tissue evidence="2">Leaf</tissue>
    </source>
</reference>
<name>A0AAD8S675_LOLMU</name>
<accession>A0AAD8S675</accession>
<evidence type="ECO:0000259" key="1">
    <source>
        <dbReference type="Pfam" id="PF25467"/>
    </source>
</evidence>
<proteinExistence type="predicted"/>
<dbReference type="Pfam" id="PF25467">
    <property type="entry name" value="NOL9_C"/>
    <property type="match status" value="1"/>
</dbReference>
<gene>
    <name evidence="2" type="ORF">QYE76_062970</name>
</gene>
<dbReference type="Proteomes" id="UP001231189">
    <property type="component" value="Unassembled WGS sequence"/>
</dbReference>
<feature type="domain" description="NOL9 C-terminal" evidence="1">
    <location>
        <begin position="34"/>
        <end position="126"/>
    </location>
</feature>
<evidence type="ECO:0000313" key="3">
    <source>
        <dbReference type="Proteomes" id="UP001231189"/>
    </source>
</evidence>